<sequence length="299" mass="33915">MPVLKLSYLNLSPQLRQCFAYCALYPKDWIIEKDELIQLWIAQGYLECSDEKQLMEDNGNQFVKIFLMKCFFQDAKIDHCGDIYSFKMHDLIHDLAMKVAGDNCCYLNSETKRLVGSPIHVMLKSDALGLLGSLDPKHHLSESFFPSLEKLKFIGCRDLRGWRRMRDDVNDGDNSSHSYHPSFPRLSEVEALEATLNLVGSIEFSPLSMLKYLKIGGYGLNVDKLPKDLKALPVWVCKLSSLQNITILECKVLASLPEGMPHLTKLQTLEIIDSPLLVKECETQASATWPKLAHVPNII</sequence>
<dbReference type="Proteomes" id="UP000265520">
    <property type="component" value="Unassembled WGS sequence"/>
</dbReference>
<evidence type="ECO:0000259" key="3">
    <source>
        <dbReference type="Pfam" id="PF23559"/>
    </source>
</evidence>
<dbReference type="EMBL" id="LXQA010000894">
    <property type="protein sequence ID" value="MCH80298.1"/>
    <property type="molecule type" value="Genomic_DNA"/>
</dbReference>
<name>A0A392LZX9_9FABA</name>
<dbReference type="SUPFAM" id="SSF52058">
    <property type="entry name" value="L domain-like"/>
    <property type="match status" value="1"/>
</dbReference>
<dbReference type="PANTHER" id="PTHR23155">
    <property type="entry name" value="DISEASE RESISTANCE PROTEIN RP"/>
    <property type="match status" value="1"/>
</dbReference>
<evidence type="ECO:0000313" key="5">
    <source>
        <dbReference type="Proteomes" id="UP000265520"/>
    </source>
</evidence>
<feature type="domain" description="Disease resistance protein winged helix" evidence="3">
    <location>
        <begin position="24"/>
        <end position="96"/>
    </location>
</feature>
<evidence type="ECO:0000256" key="2">
    <source>
        <dbReference type="ARBA" id="ARBA00022821"/>
    </source>
</evidence>
<dbReference type="GO" id="GO:0098542">
    <property type="term" value="P:defense response to other organism"/>
    <property type="evidence" value="ECO:0007669"/>
    <property type="project" value="TreeGrafter"/>
</dbReference>
<protein>
    <submittedName>
        <fullName evidence="4">CC-NBS-LRR resistance protein</fullName>
    </submittedName>
</protein>
<dbReference type="Gene3D" id="1.10.10.10">
    <property type="entry name" value="Winged helix-like DNA-binding domain superfamily/Winged helix DNA-binding domain"/>
    <property type="match status" value="1"/>
</dbReference>
<dbReference type="InterPro" id="IPR036388">
    <property type="entry name" value="WH-like_DNA-bd_sf"/>
</dbReference>
<keyword evidence="1" id="KW-0677">Repeat</keyword>
<dbReference type="InterPro" id="IPR032675">
    <property type="entry name" value="LRR_dom_sf"/>
</dbReference>
<dbReference type="Pfam" id="PF23559">
    <property type="entry name" value="WHD_DRP"/>
    <property type="match status" value="1"/>
</dbReference>
<gene>
    <name evidence="4" type="ORF">A2U01_0001065</name>
</gene>
<dbReference type="FunFam" id="1.10.10.10:FF:000322">
    <property type="entry name" value="Probable disease resistance protein At1g63360"/>
    <property type="match status" value="1"/>
</dbReference>
<organism evidence="4 5">
    <name type="scientific">Trifolium medium</name>
    <dbReference type="NCBI Taxonomy" id="97028"/>
    <lineage>
        <taxon>Eukaryota</taxon>
        <taxon>Viridiplantae</taxon>
        <taxon>Streptophyta</taxon>
        <taxon>Embryophyta</taxon>
        <taxon>Tracheophyta</taxon>
        <taxon>Spermatophyta</taxon>
        <taxon>Magnoliopsida</taxon>
        <taxon>eudicotyledons</taxon>
        <taxon>Gunneridae</taxon>
        <taxon>Pentapetalae</taxon>
        <taxon>rosids</taxon>
        <taxon>fabids</taxon>
        <taxon>Fabales</taxon>
        <taxon>Fabaceae</taxon>
        <taxon>Papilionoideae</taxon>
        <taxon>50 kb inversion clade</taxon>
        <taxon>NPAAA clade</taxon>
        <taxon>Hologalegina</taxon>
        <taxon>IRL clade</taxon>
        <taxon>Trifolieae</taxon>
        <taxon>Trifolium</taxon>
    </lineage>
</organism>
<dbReference type="AlphaFoldDB" id="A0A392LZX9"/>
<evidence type="ECO:0000256" key="1">
    <source>
        <dbReference type="ARBA" id="ARBA00022737"/>
    </source>
</evidence>
<dbReference type="Gene3D" id="3.80.10.10">
    <property type="entry name" value="Ribonuclease Inhibitor"/>
    <property type="match status" value="1"/>
</dbReference>
<dbReference type="PANTHER" id="PTHR23155:SF1205">
    <property type="entry name" value="DISEASE RESISTANCE PROTEIN RPM1"/>
    <property type="match status" value="1"/>
</dbReference>
<keyword evidence="2" id="KW-0611">Plant defense</keyword>
<reference evidence="4 5" key="1">
    <citation type="journal article" date="2018" name="Front. Plant Sci.">
        <title>Red Clover (Trifolium pratense) and Zigzag Clover (T. medium) - A Picture of Genomic Similarities and Differences.</title>
        <authorList>
            <person name="Dluhosova J."/>
            <person name="Istvanek J."/>
            <person name="Nedelnik J."/>
            <person name="Repkova J."/>
        </authorList>
    </citation>
    <scope>NUCLEOTIDE SEQUENCE [LARGE SCALE GENOMIC DNA]</scope>
    <source>
        <strain evidence="5">cv. 10/8</strain>
        <tissue evidence="4">Leaf</tissue>
    </source>
</reference>
<accession>A0A392LZX9</accession>
<evidence type="ECO:0000313" key="4">
    <source>
        <dbReference type="EMBL" id="MCH80298.1"/>
    </source>
</evidence>
<comment type="caution">
    <text evidence="4">The sequence shown here is derived from an EMBL/GenBank/DDBJ whole genome shotgun (WGS) entry which is preliminary data.</text>
</comment>
<proteinExistence type="predicted"/>
<dbReference type="InterPro" id="IPR058922">
    <property type="entry name" value="WHD_DRP"/>
</dbReference>
<keyword evidence="5" id="KW-1185">Reference proteome</keyword>
<dbReference type="InterPro" id="IPR044974">
    <property type="entry name" value="Disease_R_plants"/>
</dbReference>